<proteinExistence type="predicted"/>
<dbReference type="KEGG" id="vg:80832273"/>
<evidence type="ECO:0000313" key="2">
    <source>
        <dbReference type="Proteomes" id="UP001163333"/>
    </source>
</evidence>
<dbReference type="GeneID" id="80832273"/>
<dbReference type="InterPro" id="IPR025127">
    <property type="entry name" value="DUF4054"/>
</dbReference>
<organism evidence="1 2">
    <name type="scientific">Vibrio phage vB_VpaM_VPs20</name>
    <dbReference type="NCBI Taxonomy" id="2978980"/>
    <lineage>
        <taxon>Viruses</taxon>
        <taxon>Duplodnaviria</taxon>
        <taxon>Heunggongvirae</taxon>
        <taxon>Uroviricota</taxon>
        <taxon>Caudoviricetes</taxon>
        <taxon>Chaseviridae</taxon>
        <taxon>Nefertitivirinae</taxon>
        <taxon>Liaoningvirus</taxon>
        <taxon>Liaoningvirus VPs20</taxon>
    </lineage>
</organism>
<reference evidence="1" key="1">
    <citation type="submission" date="2022-07" db="EMBL/GenBank/DDBJ databases">
        <authorList>
            <person name="Liu S."/>
        </authorList>
    </citation>
    <scope>NUCLEOTIDE SEQUENCE</scope>
</reference>
<keyword evidence="2" id="KW-1185">Reference proteome</keyword>
<accession>A0A9X9JR26</accession>
<dbReference type="Proteomes" id="UP001163333">
    <property type="component" value="Segment"/>
</dbReference>
<name>A0A9X9JR26_9CAUD</name>
<dbReference type="RefSeq" id="YP_010845123.1">
    <property type="nucleotide sequence ID" value="NC_079185.1"/>
</dbReference>
<dbReference type="EMBL" id="OP056089">
    <property type="protein sequence ID" value="UYD72118.1"/>
    <property type="molecule type" value="Genomic_DNA"/>
</dbReference>
<dbReference type="Pfam" id="PF13262">
    <property type="entry name" value="DUF4054"/>
    <property type="match status" value="1"/>
</dbReference>
<evidence type="ECO:0000313" key="1">
    <source>
        <dbReference type="EMBL" id="UYD72118.1"/>
    </source>
</evidence>
<protein>
    <submittedName>
        <fullName evidence="1">Uncharacterized protein</fullName>
    </submittedName>
</protein>
<sequence>MITHEQWTTKFPQFAGLPSTVFDEFVIEATVEMGEDPERWEGTPTYDIAMGYLVAHLSAMDESWQTGDHTPLQPLRSKEVDDVMVEYAVSRDMQNNFDPYLSTVYGQQYIKWRRMVFAGPRVAGNTSAAVMAEPTYPSRRYR</sequence>